<dbReference type="EMBL" id="CP043727">
    <property type="protein sequence ID" value="QHB33889.1"/>
    <property type="molecule type" value="Genomic_DNA"/>
</dbReference>
<sequence>MSQQSEPDIRQTAQEKVLIKHQAMKASRYQKVLITQAQKKAAEHCQLAQQEAQEIRHIAYQQGYQDGLQKLLTDLLHGLESSQRQYQKALASSEEQLQILLAEIFSDSRMYEIVSDHFIRLHPEYPQTQIHLPPSLLNKLKPALAGMQHITIVSGSEECIALEVNNEILHFSPESAAQRILPSVLSLPARCTILLTKKTLYRKFSQQFSQSKEPYDNVNISLHIENDNNDHGC</sequence>
<dbReference type="AlphaFoldDB" id="A0A857F576"/>
<reference evidence="2" key="1">
    <citation type="submission" date="2019-09" db="EMBL/GenBank/DDBJ databases">
        <title>Yersinia canariae sp. nov., isolated from a human yersiniosis case.</title>
        <authorList>
            <person name="Nguyen S.V."/>
            <person name="Greig D."/>
            <person name="Hurley D."/>
            <person name="Cao Y."/>
            <person name="McCabe E."/>
            <person name="Mitchell M."/>
            <person name="Jenkins C."/>
            <person name="Fanning S."/>
        </authorList>
    </citation>
    <scope>NUCLEOTIDE SEQUENCE [LARGE SCALE GENOMIC DNA]</scope>
    <source>
        <strain evidence="2">NCTC 14382</strain>
    </source>
</reference>
<accession>A0A857F576</accession>
<dbReference type="KEGG" id="yca:F0T03_18130"/>
<keyword evidence="2" id="KW-1185">Reference proteome</keyword>
<evidence type="ECO:0008006" key="3">
    <source>
        <dbReference type="Google" id="ProtNLM"/>
    </source>
</evidence>
<dbReference type="RefSeq" id="WP_159679840.1">
    <property type="nucleotide sequence ID" value="NZ_CP043727.1"/>
</dbReference>
<evidence type="ECO:0000313" key="2">
    <source>
        <dbReference type="Proteomes" id="UP000464402"/>
    </source>
</evidence>
<name>A0A857F576_9GAMM</name>
<organism evidence="1 2">
    <name type="scientific">Yersinia canariae</name>
    <dbReference type="NCBI Taxonomy" id="2607663"/>
    <lineage>
        <taxon>Bacteria</taxon>
        <taxon>Pseudomonadati</taxon>
        <taxon>Pseudomonadota</taxon>
        <taxon>Gammaproteobacteria</taxon>
        <taxon>Enterobacterales</taxon>
        <taxon>Yersiniaceae</taxon>
        <taxon>Yersinia</taxon>
    </lineage>
</organism>
<proteinExistence type="predicted"/>
<protein>
    <recommendedName>
        <fullName evidence="3">Type III secretion apparatus protein, HrpE/YscL family</fullName>
    </recommendedName>
</protein>
<dbReference type="Proteomes" id="UP000464402">
    <property type="component" value="Chromosome"/>
</dbReference>
<gene>
    <name evidence="1" type="ORF">F0T03_18130</name>
</gene>
<evidence type="ECO:0000313" key="1">
    <source>
        <dbReference type="EMBL" id="QHB33889.1"/>
    </source>
</evidence>